<organism evidence="2 3">
    <name type="scientific">Limnohabitans lacus</name>
    <dbReference type="NCBI Taxonomy" id="3045173"/>
    <lineage>
        <taxon>Bacteria</taxon>
        <taxon>Pseudomonadati</taxon>
        <taxon>Pseudomonadota</taxon>
        <taxon>Betaproteobacteria</taxon>
        <taxon>Burkholderiales</taxon>
        <taxon>Comamonadaceae</taxon>
        <taxon>Limnohabitans</taxon>
    </lineage>
</organism>
<dbReference type="Gene3D" id="3.30.470.10">
    <property type="match status" value="1"/>
</dbReference>
<feature type="domain" description="Chorismate-utilising enzyme C-terminal" evidence="1">
    <location>
        <begin position="109"/>
        <end position="362"/>
    </location>
</feature>
<evidence type="ECO:0000259" key="1">
    <source>
        <dbReference type="Pfam" id="PF00425"/>
    </source>
</evidence>
<accession>A0ABT6X902</accession>
<dbReference type="Gene3D" id="3.60.120.10">
    <property type="entry name" value="Anthranilate synthase"/>
    <property type="match status" value="1"/>
</dbReference>
<dbReference type="PRINTS" id="PR00095">
    <property type="entry name" value="ANTSNTHASEI"/>
</dbReference>
<dbReference type="RefSeq" id="WP_108326941.1">
    <property type="nucleotide sequence ID" value="NZ_JASGBH010000009.1"/>
</dbReference>
<proteinExistence type="predicted"/>
<dbReference type="InterPro" id="IPR005801">
    <property type="entry name" value="ADC_synthase"/>
</dbReference>
<dbReference type="InterPro" id="IPR036038">
    <property type="entry name" value="Aminotransferase-like"/>
</dbReference>
<dbReference type="Pfam" id="PF01063">
    <property type="entry name" value="Aminotran_4"/>
    <property type="match status" value="1"/>
</dbReference>
<protein>
    <submittedName>
        <fullName evidence="2">Aminodeoxychorismate synthase component I</fullName>
        <ecNumber evidence="2">2.6.1.85</ecNumber>
    </submittedName>
</protein>
<dbReference type="InterPro" id="IPR005802">
    <property type="entry name" value="ADC_synth_comp_1"/>
</dbReference>
<dbReference type="InterPro" id="IPR043131">
    <property type="entry name" value="BCAT-like_N"/>
</dbReference>
<dbReference type="InterPro" id="IPR001544">
    <property type="entry name" value="Aminotrans_IV"/>
</dbReference>
<dbReference type="InterPro" id="IPR019999">
    <property type="entry name" value="Anth_synth_I-like"/>
</dbReference>
<dbReference type="PANTHER" id="PTHR11236:SF50">
    <property type="entry name" value="AMINODEOXYCHORISMATE SYNTHASE COMPONENT 1"/>
    <property type="match status" value="1"/>
</dbReference>
<dbReference type="PANTHER" id="PTHR11236">
    <property type="entry name" value="AMINOBENZOATE/ANTHRANILATE SYNTHASE"/>
    <property type="match status" value="1"/>
</dbReference>
<evidence type="ECO:0000313" key="2">
    <source>
        <dbReference type="EMBL" id="MDI9234606.1"/>
    </source>
</evidence>
<sequence>MPTLIDFAAPADGAAPLRCAFGAPRRVLAAHAMEEVRPVLEAVDALARQGRWCVGYLRYEAAAAFDPALAVHQADGPLAWFGVHDAPRHWPEAEAGGTAEAQWQGGLSRAAFDRGMADIHRAIADGELYQLNYTAQLHGVLRGAPRDLFMALRRAQPGGYAAFIDTGDEQLLSVSPELFFDWDGERILVRPMKGTAPRGATPEDDAALAARLRASAKEQAENVMIVDLIRNDLSRVAQPFSVRVPRLFRLEALPSVWQMSSDVEARTRAGTTLAEVFAALFPCGSVTGAPKVRAMRMIRALEPEPRGVYCGAIGVVRPGGAATFNVAIRTVAAREGRLRCGIGSGITADATADGEWQEWRHKRAFLDRASQSFELLETLALEDGVPREAPAHLARMARAAAHFAYPWDEAQARQALDRLARAHPQGLWRARLLLDAQGRLQAQAFAMQATPAPVRLQLADRPFEAADSEFVRFKTTRRAHYEAFEPSAPGVFDTLLWNTRGELTECTRGNIALCLDGRWLTPPLASGLLDGVGRQRWLREGRIAEAVVRVEDLERASGLAFFNSLRGWLAAELV</sequence>
<dbReference type="InterPro" id="IPR043132">
    <property type="entry name" value="BCAT-like_C"/>
</dbReference>
<dbReference type="EC" id="2.6.1.85" evidence="2"/>
<evidence type="ECO:0000313" key="3">
    <source>
        <dbReference type="Proteomes" id="UP001431902"/>
    </source>
</evidence>
<name>A0ABT6X902_9BURK</name>
<dbReference type="SUPFAM" id="SSF56752">
    <property type="entry name" value="D-aminoacid aminotransferase-like PLP-dependent enzymes"/>
    <property type="match status" value="1"/>
</dbReference>
<comment type="caution">
    <text evidence="2">The sequence shown here is derived from an EMBL/GenBank/DDBJ whole genome shotgun (WGS) entry which is preliminary data.</text>
</comment>
<keyword evidence="3" id="KW-1185">Reference proteome</keyword>
<reference evidence="2" key="1">
    <citation type="submission" date="2023-05" db="EMBL/GenBank/DDBJ databases">
        <title>Limnohabitans sp. strain HM2-2 Genome sequencing and assembly.</title>
        <authorList>
            <person name="Jung Y."/>
        </authorList>
    </citation>
    <scope>NUCLEOTIDE SEQUENCE</scope>
    <source>
        <strain evidence="2">HM2-2</strain>
    </source>
</reference>
<dbReference type="GO" id="GO:0046820">
    <property type="term" value="F:4-amino-4-deoxychorismate synthase activity"/>
    <property type="evidence" value="ECO:0007669"/>
    <property type="project" value="UniProtKB-EC"/>
</dbReference>
<dbReference type="EMBL" id="JASGBH010000009">
    <property type="protein sequence ID" value="MDI9234606.1"/>
    <property type="molecule type" value="Genomic_DNA"/>
</dbReference>
<keyword evidence="2" id="KW-0032">Aminotransferase</keyword>
<dbReference type="NCBIfam" id="TIGR00553">
    <property type="entry name" value="pabB"/>
    <property type="match status" value="1"/>
</dbReference>
<keyword evidence="2" id="KW-0808">Transferase</keyword>
<dbReference type="Proteomes" id="UP001431902">
    <property type="component" value="Unassembled WGS sequence"/>
</dbReference>
<dbReference type="Gene3D" id="3.20.10.10">
    <property type="entry name" value="D-amino Acid Aminotransferase, subunit A, domain 2"/>
    <property type="match status" value="1"/>
</dbReference>
<dbReference type="InterPro" id="IPR015890">
    <property type="entry name" value="Chorismate_C"/>
</dbReference>
<dbReference type="SUPFAM" id="SSF56322">
    <property type="entry name" value="ADC synthase"/>
    <property type="match status" value="1"/>
</dbReference>
<gene>
    <name evidence="2" type="primary">pabB</name>
    <name evidence="2" type="ORF">QLQ16_12270</name>
</gene>
<dbReference type="Pfam" id="PF00425">
    <property type="entry name" value="Chorismate_bind"/>
    <property type="match status" value="1"/>
</dbReference>